<gene>
    <name evidence="1" type="primary">MLCB57.10</name>
</gene>
<dbReference type="AlphaFoldDB" id="O33051"/>
<sequence>MWPGIVGTPDAVSVIRVLVRIELTSRLRRCFLPSRTSGTGMSLELVNVSGIPTIVTAIAATLSRCLIVNHNPNGSTQMVLPTRALVPAPGLLTIVRSNGHNA</sequence>
<dbReference type="PIR" id="T45338">
    <property type="entry name" value="T45338"/>
</dbReference>
<protein>
    <submittedName>
        <fullName evidence="1">Uncharacterized protein</fullName>
    </submittedName>
</protein>
<proteinExistence type="predicted"/>
<organism evidence="1">
    <name type="scientific">Mycobacterium leprae</name>
    <dbReference type="NCBI Taxonomy" id="1769"/>
    <lineage>
        <taxon>Bacteria</taxon>
        <taxon>Bacillati</taxon>
        <taxon>Actinomycetota</taxon>
        <taxon>Actinomycetes</taxon>
        <taxon>Mycobacteriales</taxon>
        <taxon>Mycobacteriaceae</taxon>
        <taxon>Mycobacterium</taxon>
    </lineage>
</organism>
<reference evidence="1" key="3">
    <citation type="submission" date="1997-09" db="EMBL/GenBank/DDBJ databases">
        <authorList>
            <person name="Parkhill J."/>
            <person name="Barrell B.G."/>
            <person name="Rajandream M.A."/>
        </authorList>
    </citation>
    <scope>NUCLEOTIDE SEQUENCE</scope>
</reference>
<evidence type="ECO:0000313" key="1">
    <source>
        <dbReference type="EMBL" id="CAB16650.1"/>
    </source>
</evidence>
<reference evidence="1" key="1">
    <citation type="journal article" date="1993" name="Mol. Microbiol.">
        <title>Use of an ordered cosmid library to deduce the genomic organization of Mycobacterium leprae.</title>
        <authorList>
            <person name="Eiglmeier K."/>
            <person name="Honore N."/>
            <person name="Woods S.A."/>
            <person name="Caudron B."/>
            <person name="Cole S.T."/>
        </authorList>
    </citation>
    <scope>NUCLEOTIDE SEQUENCE</scope>
</reference>
<dbReference type="EMBL" id="Z99494">
    <property type="protein sequence ID" value="CAB16650.1"/>
    <property type="molecule type" value="Genomic_DNA"/>
</dbReference>
<name>O33051_MYCLR</name>
<reference evidence="1" key="2">
    <citation type="submission" date="1997-09" db="EMBL/GenBank/DDBJ databases">
        <authorList>
            <person name="Badcock K."/>
            <person name="Churcher C.M."/>
        </authorList>
    </citation>
    <scope>NUCLEOTIDE SEQUENCE</scope>
</reference>
<accession>O33051</accession>